<comment type="caution">
    <text evidence="1">The sequence shown here is derived from an EMBL/GenBank/DDBJ whole genome shotgun (WGS) entry which is preliminary data.</text>
</comment>
<dbReference type="Proteomes" id="UP000322918">
    <property type="component" value="Unassembled WGS sequence"/>
</dbReference>
<organism evidence="1 2">
    <name type="scientific">Arcticibacter tournemirensis</name>
    <dbReference type="NCBI Taxonomy" id="699437"/>
    <lineage>
        <taxon>Bacteria</taxon>
        <taxon>Pseudomonadati</taxon>
        <taxon>Bacteroidota</taxon>
        <taxon>Sphingobacteriia</taxon>
        <taxon>Sphingobacteriales</taxon>
        <taxon>Sphingobacteriaceae</taxon>
        <taxon>Arcticibacter</taxon>
    </lineage>
</organism>
<sequence>MIFCIVLLSGWKRSVSDQQTIEWIHHCIAGRFNASEGTKLKKWELNISEVGFLRLRKYYPNGKQEYFSFNLSRLNAMTYLGTVGSGYIILKTKADDIIVQTYNDRKGNVDSMATSLKLPVVNMEPEQLDTLNRYLESFKQDRIE</sequence>
<evidence type="ECO:0000313" key="2">
    <source>
        <dbReference type="Proteomes" id="UP000322918"/>
    </source>
</evidence>
<evidence type="ECO:0000313" key="1">
    <source>
        <dbReference type="EMBL" id="KAA8475693.1"/>
    </source>
</evidence>
<dbReference type="RefSeq" id="WP_141816227.1">
    <property type="nucleotide sequence ID" value="NZ_VFPL01000001.1"/>
</dbReference>
<name>A0A5M9GLW9_9SPHI</name>
<dbReference type="EMBL" id="VWNE01000050">
    <property type="protein sequence ID" value="KAA8475693.1"/>
    <property type="molecule type" value="Genomic_DNA"/>
</dbReference>
<accession>A0A5M9GLW9</accession>
<keyword evidence="2" id="KW-1185">Reference proteome</keyword>
<proteinExistence type="predicted"/>
<reference evidence="1 2" key="1">
    <citation type="submission" date="2019-09" db="EMBL/GenBank/DDBJ databases">
        <title>Pararcticibacter amylolyticus gen. nov., sp. nov., isolated from a rottenly hemp rope, and reclassification of Pedobacter tournemirensis as Pararcticibacter tournemirensis comb. nov.</title>
        <authorList>
            <person name="Cai Y."/>
        </authorList>
    </citation>
    <scope>NUCLEOTIDE SEQUENCE [LARGE SCALE GENOMIC DNA]</scope>
    <source>
        <strain evidence="1 2">TF5-37.2-LB10</strain>
    </source>
</reference>
<dbReference type="AlphaFoldDB" id="A0A5M9GLW9"/>
<protein>
    <submittedName>
        <fullName evidence="1">Uncharacterized protein</fullName>
    </submittedName>
</protein>
<gene>
    <name evidence="1" type="ORF">F1649_21090</name>
</gene>
<dbReference type="OrthoDB" id="797136at2"/>